<proteinExistence type="predicted"/>
<evidence type="ECO:0000313" key="1">
    <source>
        <dbReference type="EMBL" id="CAG8823661.1"/>
    </source>
</evidence>
<name>A0ACA9S3I9_9GLOM</name>
<protein>
    <submittedName>
        <fullName evidence="1">20626_t:CDS:1</fullName>
    </submittedName>
</protein>
<dbReference type="Proteomes" id="UP000789920">
    <property type="component" value="Unassembled WGS sequence"/>
</dbReference>
<feature type="non-terminal residue" evidence="1">
    <location>
        <position position="57"/>
    </location>
</feature>
<reference evidence="1" key="1">
    <citation type="submission" date="2021-06" db="EMBL/GenBank/DDBJ databases">
        <authorList>
            <person name="Kallberg Y."/>
            <person name="Tangrot J."/>
            <person name="Rosling A."/>
        </authorList>
    </citation>
    <scope>NUCLEOTIDE SEQUENCE</scope>
    <source>
        <strain evidence="1">MA461A</strain>
    </source>
</reference>
<organism evidence="1 2">
    <name type="scientific">Racocetra persica</name>
    <dbReference type="NCBI Taxonomy" id="160502"/>
    <lineage>
        <taxon>Eukaryota</taxon>
        <taxon>Fungi</taxon>
        <taxon>Fungi incertae sedis</taxon>
        <taxon>Mucoromycota</taxon>
        <taxon>Glomeromycotina</taxon>
        <taxon>Glomeromycetes</taxon>
        <taxon>Diversisporales</taxon>
        <taxon>Gigasporaceae</taxon>
        <taxon>Racocetra</taxon>
    </lineage>
</organism>
<evidence type="ECO:0000313" key="2">
    <source>
        <dbReference type="Proteomes" id="UP000789920"/>
    </source>
</evidence>
<accession>A0ACA9S3I9</accession>
<comment type="caution">
    <text evidence="1">The sequence shown here is derived from an EMBL/GenBank/DDBJ whole genome shotgun (WGS) entry which is preliminary data.</text>
</comment>
<gene>
    <name evidence="1" type="ORF">RPERSI_LOCUS26068</name>
</gene>
<keyword evidence="2" id="KW-1185">Reference proteome</keyword>
<dbReference type="EMBL" id="CAJVQC010087832">
    <property type="protein sequence ID" value="CAG8823661.1"/>
    <property type="molecule type" value="Genomic_DNA"/>
</dbReference>
<sequence>MKFGSQLRAALYEEWAKSYVDYDGLKKLLKRGINKEGGYTGKDETEFVEKLDKELEK</sequence>